<proteinExistence type="predicted"/>
<dbReference type="AlphaFoldDB" id="A0A371E989"/>
<evidence type="ECO:0000256" key="1">
    <source>
        <dbReference type="ARBA" id="ARBA00022723"/>
    </source>
</evidence>
<dbReference type="EMBL" id="QJKJ01015397">
    <property type="protein sequence ID" value="RDX62594.1"/>
    <property type="molecule type" value="Genomic_DNA"/>
</dbReference>
<keyword evidence="1" id="KW-0479">Metal-binding</keyword>
<organism evidence="6 7">
    <name type="scientific">Mucuna pruriens</name>
    <name type="common">Velvet bean</name>
    <name type="synonym">Dolichos pruriens</name>
    <dbReference type="NCBI Taxonomy" id="157652"/>
    <lineage>
        <taxon>Eukaryota</taxon>
        <taxon>Viridiplantae</taxon>
        <taxon>Streptophyta</taxon>
        <taxon>Embryophyta</taxon>
        <taxon>Tracheophyta</taxon>
        <taxon>Spermatophyta</taxon>
        <taxon>Magnoliopsida</taxon>
        <taxon>eudicotyledons</taxon>
        <taxon>Gunneridae</taxon>
        <taxon>Pentapetalae</taxon>
        <taxon>rosids</taxon>
        <taxon>fabids</taxon>
        <taxon>Fabales</taxon>
        <taxon>Fabaceae</taxon>
        <taxon>Papilionoideae</taxon>
        <taxon>50 kb inversion clade</taxon>
        <taxon>NPAAA clade</taxon>
        <taxon>indigoferoid/millettioid clade</taxon>
        <taxon>Phaseoleae</taxon>
        <taxon>Mucuna</taxon>
    </lineage>
</organism>
<dbReference type="PANTHER" id="PTHR45931">
    <property type="entry name" value="SI:CH211-59O9.10"/>
    <property type="match status" value="1"/>
</dbReference>
<protein>
    <submittedName>
        <fullName evidence="6">E3 ubiquitin-protein ligase RHC1A</fullName>
    </submittedName>
</protein>
<dbReference type="GO" id="GO:0008270">
    <property type="term" value="F:zinc ion binding"/>
    <property type="evidence" value="ECO:0007669"/>
    <property type="project" value="UniProtKB-KW"/>
</dbReference>
<dbReference type="GO" id="GO:0005634">
    <property type="term" value="C:nucleus"/>
    <property type="evidence" value="ECO:0007669"/>
    <property type="project" value="TreeGrafter"/>
</dbReference>
<evidence type="ECO:0000313" key="6">
    <source>
        <dbReference type="EMBL" id="RDX62594.1"/>
    </source>
</evidence>
<reference evidence="6" key="1">
    <citation type="submission" date="2018-05" db="EMBL/GenBank/DDBJ databases">
        <title>Draft genome of Mucuna pruriens seed.</title>
        <authorList>
            <person name="Nnadi N.E."/>
            <person name="Vos R."/>
            <person name="Hasami M.H."/>
            <person name="Devisetty U.K."/>
            <person name="Aguiy J.C."/>
        </authorList>
    </citation>
    <scope>NUCLEOTIDE SEQUENCE [LARGE SCALE GENOMIC DNA]</scope>
    <source>
        <strain evidence="6">JCA_2017</strain>
    </source>
</reference>
<dbReference type="SUPFAM" id="SSF57850">
    <property type="entry name" value="RING/U-box"/>
    <property type="match status" value="1"/>
</dbReference>
<sequence length="174" mass="19858">MNVTLEVFVATSRGRSKHIFSILGVPQTFLNYHDCDMVTNLLRMLHDSVLRCRRVSNCFCMFVMVFKDCCCYNIVKTPCLFFVGQKVPSRKLVQRMACNGGEYSLPAGVTTLEKFKVQVHEEDNCSICLVEFNLGDDAARLPCSHICHYDCILEWFVQSGTCPICRFTCSRVSR</sequence>
<evidence type="ECO:0000256" key="2">
    <source>
        <dbReference type="ARBA" id="ARBA00022771"/>
    </source>
</evidence>
<dbReference type="GO" id="GO:0061630">
    <property type="term" value="F:ubiquitin protein ligase activity"/>
    <property type="evidence" value="ECO:0007669"/>
    <property type="project" value="TreeGrafter"/>
</dbReference>
<name>A0A371E989_MUCPR</name>
<evidence type="ECO:0000313" key="7">
    <source>
        <dbReference type="Proteomes" id="UP000257109"/>
    </source>
</evidence>
<dbReference type="InterPro" id="IPR001841">
    <property type="entry name" value="Znf_RING"/>
</dbReference>
<feature type="non-terminal residue" evidence="6">
    <location>
        <position position="1"/>
    </location>
</feature>
<keyword evidence="7" id="KW-1185">Reference proteome</keyword>
<evidence type="ECO:0000259" key="5">
    <source>
        <dbReference type="PROSITE" id="PS50089"/>
    </source>
</evidence>
<gene>
    <name evidence="6" type="primary">RHC1A</name>
    <name evidence="6" type="ORF">CR513_59060</name>
</gene>
<dbReference type="PROSITE" id="PS50089">
    <property type="entry name" value="ZF_RING_2"/>
    <property type="match status" value="1"/>
</dbReference>
<evidence type="ECO:0000256" key="4">
    <source>
        <dbReference type="PROSITE-ProRule" id="PRU00175"/>
    </source>
</evidence>
<feature type="domain" description="RING-type" evidence="5">
    <location>
        <begin position="125"/>
        <end position="166"/>
    </location>
</feature>
<keyword evidence="3" id="KW-0862">Zinc</keyword>
<dbReference type="InterPro" id="IPR013083">
    <property type="entry name" value="Znf_RING/FYVE/PHD"/>
</dbReference>
<comment type="caution">
    <text evidence="6">The sequence shown here is derived from an EMBL/GenBank/DDBJ whole genome shotgun (WGS) entry which is preliminary data.</text>
</comment>
<dbReference type="SMART" id="SM00184">
    <property type="entry name" value="RING"/>
    <property type="match status" value="1"/>
</dbReference>
<dbReference type="OrthoDB" id="3365801at2759"/>
<accession>A0A371E989</accession>
<dbReference type="Gene3D" id="3.30.40.10">
    <property type="entry name" value="Zinc/RING finger domain, C3HC4 (zinc finger)"/>
    <property type="match status" value="1"/>
</dbReference>
<dbReference type="Pfam" id="PF13639">
    <property type="entry name" value="zf-RING_2"/>
    <property type="match status" value="1"/>
</dbReference>
<dbReference type="InterPro" id="IPR051834">
    <property type="entry name" value="RING_finger_E3_ligase"/>
</dbReference>
<dbReference type="Proteomes" id="UP000257109">
    <property type="component" value="Unassembled WGS sequence"/>
</dbReference>
<keyword evidence="2 4" id="KW-0863">Zinc-finger</keyword>
<dbReference type="GO" id="GO:0006511">
    <property type="term" value="P:ubiquitin-dependent protein catabolic process"/>
    <property type="evidence" value="ECO:0007669"/>
    <property type="project" value="TreeGrafter"/>
</dbReference>
<evidence type="ECO:0000256" key="3">
    <source>
        <dbReference type="ARBA" id="ARBA00022833"/>
    </source>
</evidence>
<dbReference type="PANTHER" id="PTHR45931:SF16">
    <property type="entry name" value="RING_U-BOX SUPERFAMILY PROTEIN"/>
    <property type="match status" value="1"/>
</dbReference>